<feature type="compositionally biased region" description="Basic and acidic residues" evidence="1">
    <location>
        <begin position="154"/>
        <end position="165"/>
    </location>
</feature>
<feature type="region of interest" description="Disordered" evidence="1">
    <location>
        <begin position="154"/>
        <end position="177"/>
    </location>
</feature>
<name>A0ABZ1CZA4_9TREE</name>
<proteinExistence type="predicted"/>
<feature type="compositionally biased region" description="Basic and acidic residues" evidence="1">
    <location>
        <begin position="82"/>
        <end position="110"/>
    </location>
</feature>
<gene>
    <name evidence="2" type="ORF">IL334_003846</name>
</gene>
<evidence type="ECO:0000313" key="3">
    <source>
        <dbReference type="Proteomes" id="UP001329825"/>
    </source>
</evidence>
<organism evidence="2 3">
    <name type="scientific">Kwoniella shivajii</name>
    <dbReference type="NCBI Taxonomy" id="564305"/>
    <lineage>
        <taxon>Eukaryota</taxon>
        <taxon>Fungi</taxon>
        <taxon>Dikarya</taxon>
        <taxon>Basidiomycota</taxon>
        <taxon>Agaricomycotina</taxon>
        <taxon>Tremellomycetes</taxon>
        <taxon>Tremellales</taxon>
        <taxon>Cryptococcaceae</taxon>
        <taxon>Kwoniella</taxon>
    </lineage>
</organism>
<feature type="region of interest" description="Disordered" evidence="1">
    <location>
        <begin position="1"/>
        <end position="142"/>
    </location>
</feature>
<reference evidence="2 3" key="1">
    <citation type="submission" date="2024-01" db="EMBL/GenBank/DDBJ databases">
        <title>Comparative genomics of Cryptococcus and Kwoniella reveals pathogenesis evolution and contrasting modes of karyotype evolution via chromosome fusion or intercentromeric recombination.</title>
        <authorList>
            <person name="Coelho M.A."/>
            <person name="David-Palma M."/>
            <person name="Shea T."/>
            <person name="Bowers K."/>
            <person name="McGinley-Smith S."/>
            <person name="Mohammad A.W."/>
            <person name="Gnirke A."/>
            <person name="Yurkov A.M."/>
            <person name="Nowrousian M."/>
            <person name="Sun S."/>
            <person name="Cuomo C.A."/>
            <person name="Heitman J."/>
        </authorList>
    </citation>
    <scope>NUCLEOTIDE SEQUENCE [LARGE SCALE GENOMIC DNA]</scope>
    <source>
        <strain evidence="2">CBS 11374</strain>
    </source>
</reference>
<keyword evidence="3" id="KW-1185">Reference proteome</keyword>
<accession>A0ABZ1CZA4</accession>
<dbReference type="GeneID" id="87955977"/>
<feature type="compositionally biased region" description="Polar residues" evidence="1">
    <location>
        <begin position="56"/>
        <end position="80"/>
    </location>
</feature>
<feature type="compositionally biased region" description="Polar residues" evidence="1">
    <location>
        <begin position="120"/>
        <end position="129"/>
    </location>
</feature>
<evidence type="ECO:0000256" key="1">
    <source>
        <dbReference type="SAM" id="MobiDB-lite"/>
    </source>
</evidence>
<dbReference type="Proteomes" id="UP001329825">
    <property type="component" value="Chromosome 5"/>
</dbReference>
<dbReference type="EMBL" id="CP141885">
    <property type="protein sequence ID" value="WRT66883.1"/>
    <property type="molecule type" value="Genomic_DNA"/>
</dbReference>
<protein>
    <submittedName>
        <fullName evidence="2">Uncharacterized protein</fullName>
    </submittedName>
</protein>
<dbReference type="RefSeq" id="XP_062791623.1">
    <property type="nucleotide sequence ID" value="XM_062935572.1"/>
</dbReference>
<sequence length="177" mass="19168">MSSNNTTLSGAIVKRGRQPTRNSHASAARIAGNLERYEAYLPRTTTDCGEWGRLPGTSSATHSILPNPSALSGPTDNSQDVDMDRPETEDNDSVDREGSVNSDDADKEHASVAGEDGSQSERSCIVSESESGEVENDETEQKIIGKNIWRQKEEMIPEGNEKSGDLSKWLDGLSITD</sequence>
<evidence type="ECO:0000313" key="2">
    <source>
        <dbReference type="EMBL" id="WRT66883.1"/>
    </source>
</evidence>